<dbReference type="EMBL" id="SJKB01000002">
    <property type="protein sequence ID" value="TCC64297.1"/>
    <property type="molecule type" value="Genomic_DNA"/>
</dbReference>
<evidence type="ECO:0000313" key="2">
    <source>
        <dbReference type="Proteomes" id="UP000291144"/>
    </source>
</evidence>
<evidence type="ECO:0000313" key="1">
    <source>
        <dbReference type="EMBL" id="TCC64297.1"/>
    </source>
</evidence>
<gene>
    <name evidence="1" type="ORF">E0H73_07750</name>
</gene>
<sequence length="162" mass="17184">MSADDVAIPLQAFSALLHSDNIATVCRALNMYQVAASYTRLSGGNPLEPLAQDVRQVARNVLSAPPMEADEELRAAFDHLSALNVLTSLAEADDADLIATILEDTTDAEVRATALLAAAAVPADGTPNAHLLQVLETMAVNQALDERDRGRAKLVREKLTGP</sequence>
<comment type="caution">
    <text evidence="1">The sequence shown here is derived from an EMBL/GenBank/DDBJ whole genome shotgun (WGS) entry which is preliminary data.</text>
</comment>
<dbReference type="AlphaFoldDB" id="A0A4R0KW19"/>
<dbReference type="Proteomes" id="UP000291144">
    <property type="component" value="Unassembled WGS sequence"/>
</dbReference>
<proteinExistence type="predicted"/>
<keyword evidence="2" id="KW-1185">Reference proteome</keyword>
<dbReference type="OrthoDB" id="3825104at2"/>
<organism evidence="1 2">
    <name type="scientific">Kribbella pittospori</name>
    <dbReference type="NCBI Taxonomy" id="722689"/>
    <lineage>
        <taxon>Bacteria</taxon>
        <taxon>Bacillati</taxon>
        <taxon>Actinomycetota</taxon>
        <taxon>Actinomycetes</taxon>
        <taxon>Propionibacteriales</taxon>
        <taxon>Kribbellaceae</taxon>
        <taxon>Kribbella</taxon>
    </lineage>
</organism>
<reference evidence="1 2" key="1">
    <citation type="submission" date="2019-02" db="EMBL/GenBank/DDBJ databases">
        <title>Kribbella capetownensis sp. nov. and Kribbella speibonae sp. nov., isolated from soil.</title>
        <authorList>
            <person name="Curtis S.M."/>
            <person name="Norton I."/>
            <person name="Everest G.J."/>
            <person name="Meyers P.R."/>
        </authorList>
    </citation>
    <scope>NUCLEOTIDE SEQUENCE [LARGE SCALE GENOMIC DNA]</scope>
    <source>
        <strain evidence="1 2">NRRL B-24813</strain>
    </source>
</reference>
<dbReference type="RefSeq" id="WP_131352801.1">
    <property type="nucleotide sequence ID" value="NZ_SJKB01000002.1"/>
</dbReference>
<accession>A0A4R0KW19</accession>
<evidence type="ECO:0008006" key="3">
    <source>
        <dbReference type="Google" id="ProtNLM"/>
    </source>
</evidence>
<protein>
    <recommendedName>
        <fullName evidence="3">HEAT repeat domain-containing protein</fullName>
    </recommendedName>
</protein>
<name>A0A4R0KW19_9ACTN</name>